<dbReference type="GO" id="GO:0016747">
    <property type="term" value="F:acyltransferase activity, transferring groups other than amino-acyl groups"/>
    <property type="evidence" value="ECO:0007669"/>
    <property type="project" value="InterPro"/>
</dbReference>
<evidence type="ECO:0000313" key="3">
    <source>
        <dbReference type="Proteomes" id="UP000006327"/>
    </source>
</evidence>
<accession>K6YK41</accession>
<protein>
    <recommendedName>
        <fullName evidence="1">N-acetyltransferase domain-containing protein</fullName>
    </recommendedName>
</protein>
<evidence type="ECO:0000259" key="1">
    <source>
        <dbReference type="PROSITE" id="PS51186"/>
    </source>
</evidence>
<keyword evidence="3" id="KW-1185">Reference proteome</keyword>
<dbReference type="OrthoDB" id="4349922at2"/>
<name>K6YK41_9ALTE</name>
<dbReference type="Proteomes" id="UP000006327">
    <property type="component" value="Unassembled WGS sequence"/>
</dbReference>
<comment type="caution">
    <text evidence="2">The sequence shown here is derived from an EMBL/GenBank/DDBJ whole genome shotgun (WGS) entry which is preliminary data.</text>
</comment>
<dbReference type="InterPro" id="IPR038740">
    <property type="entry name" value="BioF2-like_GNAT_dom"/>
</dbReference>
<organism evidence="2 3">
    <name type="scientific">Paraglaciecola arctica BSs20135</name>
    <dbReference type="NCBI Taxonomy" id="493475"/>
    <lineage>
        <taxon>Bacteria</taxon>
        <taxon>Pseudomonadati</taxon>
        <taxon>Pseudomonadota</taxon>
        <taxon>Gammaproteobacteria</taxon>
        <taxon>Alteromonadales</taxon>
        <taxon>Alteromonadaceae</taxon>
        <taxon>Paraglaciecola</taxon>
    </lineage>
</organism>
<sequence>MNSNILKSVTEIDVSNTQHTNLNLPLFLNLEWFKEFEQYILQDNQQPCVLLNTSKGSHLSYIPFFTSKQQSMFKSKKLMSMTNYYSCIFSAINLGEAEVSIGELVKTHCDFLVGFDEIHLNFIYESEIESYVKAFSDIGFKCFSYTETRNWYHDEIDCFDSFYSNCSKNMRSNTRRAKAKLEKEESFEIIITCEDDLENKLKDYHAVYEESWKHEESHPEFINSIARIAAMQNKLRLGFIYHDGYPVAAQMWFIDDNNAYIFKLAYREKYADRSVGNILTMELCRHTIEKDGVSTIDFLTGNDEYKSKWMTKSRNLCGVKITNPRRIYGLIGTAKENLSEIKQKWKK</sequence>
<dbReference type="SUPFAM" id="SSF55729">
    <property type="entry name" value="Acyl-CoA N-acyltransferases (Nat)"/>
    <property type="match status" value="1"/>
</dbReference>
<gene>
    <name evidence="2" type="ORF">GARC_1585</name>
</gene>
<evidence type="ECO:0000313" key="2">
    <source>
        <dbReference type="EMBL" id="GAC18557.1"/>
    </source>
</evidence>
<feature type="domain" description="N-acetyltransferase" evidence="1">
    <location>
        <begin position="191"/>
        <end position="345"/>
    </location>
</feature>
<dbReference type="InterPro" id="IPR016181">
    <property type="entry name" value="Acyl_CoA_acyltransferase"/>
</dbReference>
<proteinExistence type="predicted"/>
<reference evidence="2 3" key="1">
    <citation type="journal article" date="2017" name="Antonie Van Leeuwenhoek">
        <title>Rhizobium rhizosphaerae sp. nov., a novel species isolated from rice rhizosphere.</title>
        <authorList>
            <person name="Zhao J.J."/>
            <person name="Zhang J."/>
            <person name="Zhang R.J."/>
            <person name="Zhang C.W."/>
            <person name="Yin H.Q."/>
            <person name="Zhang X.X."/>
        </authorList>
    </citation>
    <scope>NUCLEOTIDE SEQUENCE [LARGE SCALE GENOMIC DNA]</scope>
    <source>
        <strain evidence="2 3">BSs20135</strain>
    </source>
</reference>
<dbReference type="RefSeq" id="WP_007618500.1">
    <property type="nucleotide sequence ID" value="NZ_BAEO01000018.1"/>
</dbReference>
<dbReference type="InterPro" id="IPR000182">
    <property type="entry name" value="GNAT_dom"/>
</dbReference>
<dbReference type="Gene3D" id="3.40.630.30">
    <property type="match status" value="1"/>
</dbReference>
<dbReference type="eggNOG" id="COG5653">
    <property type="taxonomic scope" value="Bacteria"/>
</dbReference>
<dbReference type="AlphaFoldDB" id="K6YK41"/>
<dbReference type="PROSITE" id="PS51186">
    <property type="entry name" value="GNAT"/>
    <property type="match status" value="1"/>
</dbReference>
<dbReference type="STRING" id="493475.GARC_1585"/>
<dbReference type="EMBL" id="BAEO01000018">
    <property type="protein sequence ID" value="GAC18557.1"/>
    <property type="molecule type" value="Genomic_DNA"/>
</dbReference>
<dbReference type="Pfam" id="PF13480">
    <property type="entry name" value="Acetyltransf_6"/>
    <property type="match status" value="1"/>
</dbReference>